<keyword evidence="2" id="KW-0328">Glycosyltransferase</keyword>
<dbReference type="PANTHER" id="PTHR43179:SF12">
    <property type="entry name" value="GALACTOFURANOSYLTRANSFERASE GLFT2"/>
    <property type="match status" value="1"/>
</dbReference>
<name>A0A364Y645_9BACT</name>
<evidence type="ECO:0000259" key="4">
    <source>
        <dbReference type="Pfam" id="PF00535"/>
    </source>
</evidence>
<dbReference type="OrthoDB" id="7665907at2"/>
<protein>
    <submittedName>
        <fullName evidence="5">Glycosyl transferase</fullName>
    </submittedName>
</protein>
<feature type="domain" description="Glycosyltransferase 2-like" evidence="4">
    <location>
        <begin position="8"/>
        <end position="120"/>
    </location>
</feature>
<keyword evidence="3 5" id="KW-0808">Transferase</keyword>
<evidence type="ECO:0000313" key="6">
    <source>
        <dbReference type="Proteomes" id="UP000251889"/>
    </source>
</evidence>
<evidence type="ECO:0000256" key="3">
    <source>
        <dbReference type="ARBA" id="ARBA00022679"/>
    </source>
</evidence>
<dbReference type="InterPro" id="IPR001173">
    <property type="entry name" value="Glyco_trans_2-like"/>
</dbReference>
<dbReference type="AlphaFoldDB" id="A0A364Y645"/>
<dbReference type="Gene3D" id="3.90.550.10">
    <property type="entry name" value="Spore Coat Polysaccharide Biosynthesis Protein SpsA, Chain A"/>
    <property type="match status" value="1"/>
</dbReference>
<dbReference type="SUPFAM" id="SSF53448">
    <property type="entry name" value="Nucleotide-diphospho-sugar transferases"/>
    <property type="match status" value="1"/>
</dbReference>
<sequence length="296" mass="33400">MDKNFAAFIMTYERPQEVLIMVQKLFAQTLPPEKILVVDNSATHLTEEVVAKLGDPRVAYHRVGYNAGPAGAAAVALKILASDGYRWIFWGDDNDPPKLIDDFKTLLPLAEQHQPGIIGAVGHLFDTRRGVIKRLPTNQLKGLLSVDTVAGGDCMIINAKVVHQGVVPDEKLFFGFEEFDFCYRVKKAGFEILVNGDLFYKYREVSGNLNKKRKVVNLTNSAPRLARDYYSKRNLFYIFKKNRLYLPMLSLFVRSFLKGIAGFVHGMTFGAKNFKMISKAFTHAVMNKMGKTINLR</sequence>
<reference evidence="5 6" key="1">
    <citation type="submission" date="2018-06" db="EMBL/GenBank/DDBJ databases">
        <title>Chryseolinea flavus sp. nov., a member of the phylum Bacteroidetes isolated from soil.</title>
        <authorList>
            <person name="Li Y."/>
            <person name="Wang J."/>
        </authorList>
    </citation>
    <scope>NUCLEOTIDE SEQUENCE [LARGE SCALE GENOMIC DNA]</scope>
    <source>
        <strain evidence="5 6">SDU1-6</strain>
    </source>
</reference>
<dbReference type="EMBL" id="QMFY01000004">
    <property type="protein sequence ID" value="RAW01297.1"/>
    <property type="molecule type" value="Genomic_DNA"/>
</dbReference>
<keyword evidence="6" id="KW-1185">Reference proteome</keyword>
<gene>
    <name evidence="5" type="ORF">DQQ10_10330</name>
</gene>
<dbReference type="RefSeq" id="WP_112746783.1">
    <property type="nucleotide sequence ID" value="NZ_QMFY01000004.1"/>
</dbReference>
<dbReference type="Proteomes" id="UP000251889">
    <property type="component" value="Unassembled WGS sequence"/>
</dbReference>
<dbReference type="Pfam" id="PF00535">
    <property type="entry name" value="Glycos_transf_2"/>
    <property type="match status" value="1"/>
</dbReference>
<accession>A0A364Y645</accession>
<evidence type="ECO:0000313" key="5">
    <source>
        <dbReference type="EMBL" id="RAW01297.1"/>
    </source>
</evidence>
<comment type="caution">
    <text evidence="5">The sequence shown here is derived from an EMBL/GenBank/DDBJ whole genome shotgun (WGS) entry which is preliminary data.</text>
</comment>
<proteinExistence type="inferred from homology"/>
<evidence type="ECO:0000256" key="2">
    <source>
        <dbReference type="ARBA" id="ARBA00022676"/>
    </source>
</evidence>
<dbReference type="InterPro" id="IPR029044">
    <property type="entry name" value="Nucleotide-diphossugar_trans"/>
</dbReference>
<dbReference type="GO" id="GO:0016757">
    <property type="term" value="F:glycosyltransferase activity"/>
    <property type="evidence" value="ECO:0007669"/>
    <property type="project" value="UniProtKB-KW"/>
</dbReference>
<comment type="similarity">
    <text evidence="1">Belongs to the glycosyltransferase 2 family.</text>
</comment>
<dbReference type="PANTHER" id="PTHR43179">
    <property type="entry name" value="RHAMNOSYLTRANSFERASE WBBL"/>
    <property type="match status" value="1"/>
</dbReference>
<evidence type="ECO:0000256" key="1">
    <source>
        <dbReference type="ARBA" id="ARBA00006739"/>
    </source>
</evidence>
<organism evidence="5 6">
    <name type="scientific">Pseudochryseolinea flava</name>
    <dbReference type="NCBI Taxonomy" id="2059302"/>
    <lineage>
        <taxon>Bacteria</taxon>
        <taxon>Pseudomonadati</taxon>
        <taxon>Bacteroidota</taxon>
        <taxon>Cytophagia</taxon>
        <taxon>Cytophagales</taxon>
        <taxon>Fulvivirgaceae</taxon>
        <taxon>Pseudochryseolinea</taxon>
    </lineage>
</organism>